<keyword evidence="1" id="KW-0472">Membrane</keyword>
<keyword evidence="1" id="KW-0812">Transmembrane</keyword>
<evidence type="ECO:0000313" key="2">
    <source>
        <dbReference type="EMBL" id="KXI29849.1"/>
    </source>
</evidence>
<feature type="transmembrane region" description="Helical" evidence="1">
    <location>
        <begin position="47"/>
        <end position="67"/>
    </location>
</feature>
<reference evidence="3" key="1">
    <citation type="submission" date="2016-02" db="EMBL/GenBank/DDBJ databases">
        <authorList>
            <person name="Schultz-Johansen M."/>
            <person name="Glaring M.A."/>
            <person name="Bech P.K."/>
            <person name="Stougaard P."/>
        </authorList>
    </citation>
    <scope>NUCLEOTIDE SEQUENCE [LARGE SCALE GENOMIC DNA]</scope>
    <source>
        <strain evidence="3">S66</strain>
    </source>
</reference>
<evidence type="ECO:0000313" key="3">
    <source>
        <dbReference type="Proteomes" id="UP000070299"/>
    </source>
</evidence>
<dbReference type="Proteomes" id="UP000070299">
    <property type="component" value="Unassembled WGS sequence"/>
</dbReference>
<dbReference type="STRING" id="1799789.AX660_07405"/>
<keyword evidence="1" id="KW-1133">Transmembrane helix</keyword>
<name>A0A136A3Q2_9ALTE</name>
<dbReference type="RefSeq" id="WP_068373118.1">
    <property type="nucleotide sequence ID" value="NZ_LSNE01000003.1"/>
</dbReference>
<comment type="caution">
    <text evidence="2">The sequence shown here is derived from an EMBL/GenBank/DDBJ whole genome shotgun (WGS) entry which is preliminary data.</text>
</comment>
<feature type="transmembrane region" description="Helical" evidence="1">
    <location>
        <begin position="161"/>
        <end position="179"/>
    </location>
</feature>
<keyword evidence="3" id="KW-1185">Reference proteome</keyword>
<feature type="transmembrane region" description="Helical" evidence="1">
    <location>
        <begin position="73"/>
        <end position="94"/>
    </location>
</feature>
<protein>
    <submittedName>
        <fullName evidence="2">Uncharacterized protein</fullName>
    </submittedName>
</protein>
<dbReference type="AlphaFoldDB" id="A0A136A3Q2"/>
<sequence>MSDKPLEHEVDAAENSLNSLWQQQQTESVGIESIKRKWLNIKLKQRVYFVVDFVGVLFMVAVCYFAFDKMGLFAKTWMAILTFFAGATAVYFSYLRRFALNWSNEGTGSYIEQLKKQLKSNIRIAKLNRDMSLWMILAIAIFYVGMFYFDEVVLETAVRKGLISLAILAVFTPPFWLWANRRAKRFTRELMLLEQALDQDKI</sequence>
<dbReference type="OrthoDB" id="6387574at2"/>
<gene>
    <name evidence="2" type="ORF">AX660_07405</name>
</gene>
<feature type="transmembrane region" description="Helical" evidence="1">
    <location>
        <begin position="131"/>
        <end position="149"/>
    </location>
</feature>
<organism evidence="2 3">
    <name type="scientific">Paraglaciecola hydrolytica</name>
    <dbReference type="NCBI Taxonomy" id="1799789"/>
    <lineage>
        <taxon>Bacteria</taxon>
        <taxon>Pseudomonadati</taxon>
        <taxon>Pseudomonadota</taxon>
        <taxon>Gammaproteobacteria</taxon>
        <taxon>Alteromonadales</taxon>
        <taxon>Alteromonadaceae</taxon>
        <taxon>Paraglaciecola</taxon>
    </lineage>
</organism>
<accession>A0A136A3Q2</accession>
<proteinExistence type="predicted"/>
<dbReference type="EMBL" id="LSNE01000003">
    <property type="protein sequence ID" value="KXI29849.1"/>
    <property type="molecule type" value="Genomic_DNA"/>
</dbReference>
<evidence type="ECO:0000256" key="1">
    <source>
        <dbReference type="SAM" id="Phobius"/>
    </source>
</evidence>